<evidence type="ECO:0000256" key="1">
    <source>
        <dbReference type="SAM" id="Phobius"/>
    </source>
</evidence>
<organism evidence="2 3">
    <name type="scientific">Acinetobacter ursingii</name>
    <dbReference type="NCBI Taxonomy" id="108980"/>
    <lineage>
        <taxon>Bacteria</taxon>
        <taxon>Pseudomonadati</taxon>
        <taxon>Pseudomonadota</taxon>
        <taxon>Gammaproteobacteria</taxon>
        <taxon>Moraxellales</taxon>
        <taxon>Moraxellaceae</taxon>
        <taxon>Acinetobacter</taxon>
    </lineage>
</organism>
<gene>
    <name evidence="2" type="ORF">LSO58_18330</name>
</gene>
<evidence type="ECO:0000313" key="2">
    <source>
        <dbReference type="EMBL" id="UYF77393.1"/>
    </source>
</evidence>
<dbReference type="AlphaFoldDB" id="A0AA46NSL5"/>
<dbReference type="RefSeq" id="WP_129264292.1">
    <property type="nucleotide sequence ID" value="NZ_CP089047.1"/>
</dbReference>
<feature type="transmembrane region" description="Helical" evidence="1">
    <location>
        <begin position="20"/>
        <end position="44"/>
    </location>
</feature>
<feature type="transmembrane region" description="Helical" evidence="1">
    <location>
        <begin position="116"/>
        <end position="136"/>
    </location>
</feature>
<geneLocation type="plasmid" evidence="2 3">
    <name>pRIVM_C010761_3</name>
</geneLocation>
<feature type="transmembrane region" description="Helical" evidence="1">
    <location>
        <begin position="64"/>
        <end position="84"/>
    </location>
</feature>
<keyword evidence="2" id="KW-0614">Plasmid</keyword>
<keyword evidence="1" id="KW-1133">Transmembrane helix</keyword>
<accession>A0AA46NSL5</accession>
<sequence>MEFVEVLQNSGTLIVATTTVVRYACILFGFIIFVRAVFDFVGVVDPVNASRYLTQIRRPSAMGVFVKMIIAVIMAQLGLNLQLVDVMGSFMSDTTPAAVTYYDYSQNVGNSYTAELNLTVLVLIGVCQLVGLLALMKGLFIWRDNSDGIGKSSNAQGFVYLIGGMLAYKIEEVHALAATIFGLDFFKIIGLT</sequence>
<keyword evidence="1" id="KW-0812">Transmembrane</keyword>
<name>A0AA46NSL5_9GAMM</name>
<protein>
    <submittedName>
        <fullName evidence="2">Type VI secretion protein</fullName>
    </submittedName>
</protein>
<dbReference type="EMBL" id="CP089047">
    <property type="protein sequence ID" value="UYF77393.1"/>
    <property type="molecule type" value="Genomic_DNA"/>
</dbReference>
<dbReference type="Proteomes" id="UP001164081">
    <property type="component" value="Plasmid pRIVM_C010761_3"/>
</dbReference>
<proteinExistence type="predicted"/>
<keyword evidence="1" id="KW-0472">Membrane</keyword>
<reference evidence="2" key="1">
    <citation type="journal article" date="2022" name="J Glob Antimicrob Resist">
        <title>Comparative analysis of IMP-4- and OXA-58-containing plasmids of three carbapenemase-producing Acinetobacter ursingii strains in the Netherlands.</title>
        <authorList>
            <person name="Hendrickx A.P.A."/>
            <person name="Schade R.P."/>
            <person name="Landman F."/>
            <person name="Bosch T."/>
            <person name="Schouls L.M."/>
            <person name="van Dijk K."/>
        </authorList>
    </citation>
    <scope>NUCLEOTIDE SEQUENCE</scope>
    <source>
        <strain evidence="2">RIVM_C010761</strain>
    </source>
</reference>
<evidence type="ECO:0000313" key="3">
    <source>
        <dbReference type="Proteomes" id="UP001164081"/>
    </source>
</evidence>